<dbReference type="PRINTS" id="PR00744">
    <property type="entry name" value="GLHYDRLASE37"/>
</dbReference>
<evidence type="ECO:0000256" key="4">
    <source>
        <dbReference type="RuleBase" id="RU361180"/>
    </source>
</evidence>
<dbReference type="EMBL" id="JAKJXP020000001">
    <property type="protein sequence ID" value="KAK7757771.1"/>
    <property type="molecule type" value="Genomic_DNA"/>
</dbReference>
<keyword evidence="7" id="KW-1185">Reference proteome</keyword>
<gene>
    <name evidence="6" type="ORF">SLS62_000149</name>
</gene>
<feature type="chain" id="PRO_5042994400" description="Trehalase" evidence="5">
    <location>
        <begin position="25"/>
        <end position="712"/>
    </location>
</feature>
<dbReference type="GO" id="GO:0005993">
    <property type="term" value="P:trehalose catabolic process"/>
    <property type="evidence" value="ECO:0007669"/>
    <property type="project" value="TreeGrafter"/>
</dbReference>
<evidence type="ECO:0000313" key="6">
    <source>
        <dbReference type="EMBL" id="KAK7757771.1"/>
    </source>
</evidence>
<dbReference type="InterPro" id="IPR001661">
    <property type="entry name" value="Glyco_hydro_37"/>
</dbReference>
<dbReference type="PANTHER" id="PTHR23403:SF1">
    <property type="entry name" value="TREHALASE"/>
    <property type="match status" value="1"/>
</dbReference>
<evidence type="ECO:0000256" key="5">
    <source>
        <dbReference type="SAM" id="SignalP"/>
    </source>
</evidence>
<dbReference type="GO" id="GO:0004555">
    <property type="term" value="F:alpha,alpha-trehalase activity"/>
    <property type="evidence" value="ECO:0007669"/>
    <property type="project" value="UniProtKB-EC"/>
</dbReference>
<dbReference type="InterPro" id="IPR008928">
    <property type="entry name" value="6-hairpin_glycosidase_sf"/>
</dbReference>
<dbReference type="PROSITE" id="PS00928">
    <property type="entry name" value="TREHALASE_2"/>
    <property type="match status" value="1"/>
</dbReference>
<dbReference type="Pfam" id="PF01204">
    <property type="entry name" value="Trehalase"/>
    <property type="match status" value="1"/>
</dbReference>
<keyword evidence="5" id="KW-0732">Signal</keyword>
<dbReference type="AlphaFoldDB" id="A0AAN9V1Z8"/>
<protein>
    <recommendedName>
        <fullName evidence="4">Trehalase</fullName>
        <ecNumber evidence="4">3.2.1.28</ecNumber>
    </recommendedName>
    <alternativeName>
        <fullName evidence="4">Alpha-trehalose glucohydrolase</fullName>
    </alternativeName>
</protein>
<keyword evidence="2 4" id="KW-0378">Hydrolase</keyword>
<evidence type="ECO:0000256" key="1">
    <source>
        <dbReference type="ARBA" id="ARBA00005615"/>
    </source>
</evidence>
<feature type="signal peptide" evidence="5">
    <location>
        <begin position="1"/>
        <end position="24"/>
    </location>
</feature>
<evidence type="ECO:0000313" key="7">
    <source>
        <dbReference type="Proteomes" id="UP001320420"/>
    </source>
</evidence>
<dbReference type="Gene3D" id="1.50.10.10">
    <property type="match status" value="1"/>
</dbReference>
<sequence length="712" mass="77268">MKGTWSVALRGVVAALASAPLVRGLYQNGSTFTPCDSPLYCRGDILKQIELAQPFSDSKTFVDLPTKKPLDEVLAAFEALSKPLSNSTELHEFLAANFGEAGSELEAVPPDELQTDARFLDKIDDGVIREFTQQVIDIWPDLTRRYVGSGSCDGCVSSFIPLNRTFVVAGGRFREPYYWDSYWIIEGLLRSGGSFTEISRNIIENFLDFVEQYGFIPNGARVYYLNRSQPPLLTQMVKIYVDYTNDTSILERALPLLIKEHDFWIQNRTVDITSNGTTYAALNTEPRPESYREDYITANNHSYYASSGIIYPEVKPLDESEKAALYANLATGAESGWDYGSRILATPRDAADDVYFPLRSLNTANIVGVDVNSILYANEVTIAGYLRATSGANDSAAAAAAAEEFESLAANRSAAMYALMWSDEHFGYFDYNLTSGSPNLWVPAASDPDDVDAATVVTEGAPAGGYQLAFHAAQFYPFWLGAAPAHLKANPLAVWRAYGRVAALLDARPGAGVAATNYRTGQQWDRPNVWPPLVHAVTRGLLNTPPTFGGAGSDPAYRSTQQLALRLAQRYLDSAFCTWRATGGATSELPRLEVEGEADGIMFEKYSDEAVSAAGSGGEYDVVEGFGWTNGVLIWAVDTFGNALVRPDCGEGGNSSSAAERRMVAGAGTGMKEAGGPQRAVELSRADARWVKKFGRRAREAAVAAAAAKEGS</sequence>
<organism evidence="6 7">
    <name type="scientific">Diatrype stigma</name>
    <dbReference type="NCBI Taxonomy" id="117547"/>
    <lineage>
        <taxon>Eukaryota</taxon>
        <taxon>Fungi</taxon>
        <taxon>Dikarya</taxon>
        <taxon>Ascomycota</taxon>
        <taxon>Pezizomycotina</taxon>
        <taxon>Sordariomycetes</taxon>
        <taxon>Xylariomycetidae</taxon>
        <taxon>Xylariales</taxon>
        <taxon>Diatrypaceae</taxon>
        <taxon>Diatrype</taxon>
    </lineage>
</organism>
<dbReference type="SUPFAM" id="SSF48208">
    <property type="entry name" value="Six-hairpin glycosidases"/>
    <property type="match status" value="1"/>
</dbReference>
<name>A0AAN9V1Z8_9PEZI</name>
<comment type="caution">
    <text evidence="6">The sequence shown here is derived from an EMBL/GenBank/DDBJ whole genome shotgun (WGS) entry which is preliminary data.</text>
</comment>
<dbReference type="Proteomes" id="UP001320420">
    <property type="component" value="Unassembled WGS sequence"/>
</dbReference>
<comment type="similarity">
    <text evidence="1 4">Belongs to the glycosyl hydrolase 37 family.</text>
</comment>
<accession>A0AAN9V1Z8</accession>
<keyword evidence="3 4" id="KW-0326">Glycosidase</keyword>
<evidence type="ECO:0000256" key="2">
    <source>
        <dbReference type="ARBA" id="ARBA00022801"/>
    </source>
</evidence>
<dbReference type="PANTHER" id="PTHR23403">
    <property type="entry name" value="TREHALASE"/>
    <property type="match status" value="1"/>
</dbReference>
<reference evidence="6 7" key="1">
    <citation type="submission" date="2024-02" db="EMBL/GenBank/DDBJ databases">
        <title>De novo assembly and annotation of 12 fungi associated with fruit tree decline syndrome in Ontario, Canada.</title>
        <authorList>
            <person name="Sulman M."/>
            <person name="Ellouze W."/>
            <person name="Ilyukhin E."/>
        </authorList>
    </citation>
    <scope>NUCLEOTIDE SEQUENCE [LARGE SCALE GENOMIC DNA]</scope>
    <source>
        <strain evidence="6 7">M11/M66-122</strain>
    </source>
</reference>
<dbReference type="InterPro" id="IPR012341">
    <property type="entry name" value="6hp_glycosidase-like_sf"/>
</dbReference>
<proteinExistence type="inferred from homology"/>
<comment type="catalytic activity">
    <reaction evidence="4">
        <text>alpha,alpha-trehalose + H2O = alpha-D-glucose + beta-D-glucose</text>
        <dbReference type="Rhea" id="RHEA:32675"/>
        <dbReference type="ChEBI" id="CHEBI:15377"/>
        <dbReference type="ChEBI" id="CHEBI:15903"/>
        <dbReference type="ChEBI" id="CHEBI:16551"/>
        <dbReference type="ChEBI" id="CHEBI:17925"/>
        <dbReference type="EC" id="3.2.1.28"/>
    </reaction>
</comment>
<evidence type="ECO:0000256" key="3">
    <source>
        <dbReference type="ARBA" id="ARBA00023295"/>
    </source>
</evidence>
<dbReference type="InterPro" id="IPR018232">
    <property type="entry name" value="Glyco_hydro_37_CS"/>
</dbReference>
<dbReference type="EC" id="3.2.1.28" evidence="4"/>